<sequence>MRRSAWAVRIALLVVLVPLLASVVVTAGIVSADDVVRSTGDLPATTPLLWRDRWQAVLLFGPQFSDPSLPSLTALGCLALALVTSGPRVAPPVRELRAALPPVAVAGATWAAATVAVTVWFQLSASRADEDPASGFRLVGQPSLGWPGGLLGVSETVLCVGVAVAVTLWCRRARSSERDARTGVRAG</sequence>
<dbReference type="Proteomes" id="UP001565927">
    <property type="component" value="Unassembled WGS sequence"/>
</dbReference>
<reference evidence="2 3" key="1">
    <citation type="submission" date="2024-07" db="EMBL/GenBank/DDBJ databases">
        <authorList>
            <person name="Thanompreechachai J."/>
            <person name="Duangmal K."/>
        </authorList>
    </citation>
    <scope>NUCLEOTIDE SEQUENCE [LARGE SCALE GENOMIC DNA]</scope>
    <source>
        <strain evidence="2 3">LSe6-4</strain>
    </source>
</reference>
<keyword evidence="3" id="KW-1185">Reference proteome</keyword>
<protein>
    <submittedName>
        <fullName evidence="2">Uncharacterized protein</fullName>
    </submittedName>
</protein>
<keyword evidence="1" id="KW-0812">Transmembrane</keyword>
<gene>
    <name evidence="2" type="ORF">AB2L27_07025</name>
</gene>
<keyword evidence="1" id="KW-1133">Transmembrane helix</keyword>
<feature type="transmembrane region" description="Helical" evidence="1">
    <location>
        <begin position="98"/>
        <end position="123"/>
    </location>
</feature>
<proteinExistence type="predicted"/>
<dbReference type="RefSeq" id="WP_370440752.1">
    <property type="nucleotide sequence ID" value="NZ_JBGFTU010000006.1"/>
</dbReference>
<feature type="transmembrane region" description="Helical" evidence="1">
    <location>
        <begin position="68"/>
        <end position="86"/>
    </location>
</feature>
<name>A0ABV4GZM1_9ACTN</name>
<feature type="transmembrane region" description="Helical" evidence="1">
    <location>
        <begin position="143"/>
        <end position="169"/>
    </location>
</feature>
<evidence type="ECO:0000313" key="3">
    <source>
        <dbReference type="Proteomes" id="UP001565927"/>
    </source>
</evidence>
<comment type="caution">
    <text evidence="2">The sequence shown here is derived from an EMBL/GenBank/DDBJ whole genome shotgun (WGS) entry which is preliminary data.</text>
</comment>
<evidence type="ECO:0000256" key="1">
    <source>
        <dbReference type="SAM" id="Phobius"/>
    </source>
</evidence>
<evidence type="ECO:0000313" key="2">
    <source>
        <dbReference type="EMBL" id="MEZ0164514.1"/>
    </source>
</evidence>
<organism evidence="2 3">
    <name type="scientific">Kineococcus halophytocola</name>
    <dbReference type="NCBI Taxonomy" id="3234027"/>
    <lineage>
        <taxon>Bacteria</taxon>
        <taxon>Bacillati</taxon>
        <taxon>Actinomycetota</taxon>
        <taxon>Actinomycetes</taxon>
        <taxon>Kineosporiales</taxon>
        <taxon>Kineosporiaceae</taxon>
        <taxon>Kineococcus</taxon>
    </lineage>
</organism>
<dbReference type="EMBL" id="JBGFTU010000006">
    <property type="protein sequence ID" value="MEZ0164514.1"/>
    <property type="molecule type" value="Genomic_DNA"/>
</dbReference>
<accession>A0ABV4GZM1</accession>
<keyword evidence="1" id="KW-0472">Membrane</keyword>